<proteinExistence type="predicted"/>
<evidence type="ECO:0000313" key="3">
    <source>
        <dbReference type="Proteomes" id="UP001556367"/>
    </source>
</evidence>
<protein>
    <submittedName>
        <fullName evidence="2">Uncharacterized protein</fullName>
    </submittedName>
</protein>
<feature type="compositionally biased region" description="Low complexity" evidence="1">
    <location>
        <begin position="190"/>
        <end position="200"/>
    </location>
</feature>
<accession>A0ABR3J9R2</accession>
<evidence type="ECO:0000313" key="2">
    <source>
        <dbReference type="EMBL" id="KAL0952415.1"/>
    </source>
</evidence>
<feature type="region of interest" description="Disordered" evidence="1">
    <location>
        <begin position="176"/>
        <end position="200"/>
    </location>
</feature>
<comment type="caution">
    <text evidence="2">The sequence shown here is derived from an EMBL/GenBank/DDBJ whole genome shotgun (WGS) entry which is preliminary data.</text>
</comment>
<name>A0ABR3J9R2_9AGAR</name>
<gene>
    <name evidence="2" type="ORF">HGRIS_006689</name>
</gene>
<dbReference type="EMBL" id="JASNQZ010000010">
    <property type="protein sequence ID" value="KAL0952415.1"/>
    <property type="molecule type" value="Genomic_DNA"/>
</dbReference>
<evidence type="ECO:0000256" key="1">
    <source>
        <dbReference type="SAM" id="MobiDB-lite"/>
    </source>
</evidence>
<keyword evidence="3" id="KW-1185">Reference proteome</keyword>
<sequence length="271" mass="29714">MQQPASLMDANIQNNNQNNQFHEFRPSVGGYAILGSQCNTFNQISAPSVHNALSADAKRDLTLSDIDFPHDCPTPRFAKAKIEQASKILDKLVNVLDDVAALDIISRDEYLQMIEDHENACSSVELTAIKCRKLKLRYLPSTTNEAEVLRRQAIDLSRHIKKTSTNALRNDLKKSYRAPGQDAPTPPQPLSGSSSPVTSPSSSYCCKCYRDLNPRHCHSRYSALSSSADPTVLEGCPHNEAGVETQAICRFNSSTPVHAPSTSTGRSTSVQ</sequence>
<organism evidence="2 3">
    <name type="scientific">Hohenbuehelia grisea</name>
    <dbReference type="NCBI Taxonomy" id="104357"/>
    <lineage>
        <taxon>Eukaryota</taxon>
        <taxon>Fungi</taxon>
        <taxon>Dikarya</taxon>
        <taxon>Basidiomycota</taxon>
        <taxon>Agaricomycotina</taxon>
        <taxon>Agaricomycetes</taxon>
        <taxon>Agaricomycetidae</taxon>
        <taxon>Agaricales</taxon>
        <taxon>Pleurotineae</taxon>
        <taxon>Pleurotaceae</taxon>
        <taxon>Hohenbuehelia</taxon>
    </lineage>
</organism>
<reference evidence="3" key="1">
    <citation type="submission" date="2024-06" db="EMBL/GenBank/DDBJ databases">
        <title>Multi-omics analyses provide insights into the biosynthesis of the anticancer antibiotic pleurotin in Hohenbuehelia grisea.</title>
        <authorList>
            <person name="Weaver J.A."/>
            <person name="Alberti F."/>
        </authorList>
    </citation>
    <scope>NUCLEOTIDE SEQUENCE [LARGE SCALE GENOMIC DNA]</scope>
    <source>
        <strain evidence="3">T-177</strain>
    </source>
</reference>
<dbReference type="Proteomes" id="UP001556367">
    <property type="component" value="Unassembled WGS sequence"/>
</dbReference>